<dbReference type="STRING" id="4829.A0A168PC94"/>
<dbReference type="OrthoDB" id="422362at2759"/>
<evidence type="ECO:0000256" key="1">
    <source>
        <dbReference type="ARBA" id="ARBA00004123"/>
    </source>
</evidence>
<dbReference type="InterPro" id="IPR038190">
    <property type="entry name" value="SRI_sf"/>
</dbReference>
<protein>
    <recommendedName>
        <fullName evidence="3">[histone H3]-lysine(36) N-trimethyltransferase</fullName>
        <ecNumber evidence="3">2.1.1.359</ecNumber>
    </recommendedName>
    <alternativeName>
        <fullName evidence="11">SET domain-containing protein 2</fullName>
    </alternativeName>
</protein>
<evidence type="ECO:0000256" key="8">
    <source>
        <dbReference type="ARBA" id="ARBA00023015"/>
    </source>
</evidence>
<dbReference type="SMART" id="SM00570">
    <property type="entry name" value="AWS"/>
    <property type="match status" value="1"/>
</dbReference>
<dbReference type="PROSITE" id="PS51215">
    <property type="entry name" value="AWS"/>
    <property type="match status" value="1"/>
</dbReference>
<feature type="compositionally biased region" description="Low complexity" evidence="13">
    <location>
        <begin position="720"/>
        <end position="736"/>
    </location>
</feature>
<organism evidence="18">
    <name type="scientific">Absidia glauca</name>
    <name type="common">Pin mould</name>
    <dbReference type="NCBI Taxonomy" id="4829"/>
    <lineage>
        <taxon>Eukaryota</taxon>
        <taxon>Fungi</taxon>
        <taxon>Fungi incertae sedis</taxon>
        <taxon>Mucoromycota</taxon>
        <taxon>Mucoromycotina</taxon>
        <taxon>Mucoromycetes</taxon>
        <taxon>Mucorales</taxon>
        <taxon>Cunninghamellaceae</taxon>
        <taxon>Absidia</taxon>
    </lineage>
</organism>
<keyword evidence="9" id="KW-0804">Transcription</keyword>
<reference evidence="18" key="1">
    <citation type="submission" date="2016-04" db="EMBL/GenBank/DDBJ databases">
        <authorList>
            <person name="Evans L.H."/>
            <person name="Alamgir A."/>
            <person name="Owens N."/>
            <person name="Weber N.D."/>
            <person name="Virtaneva K."/>
            <person name="Barbian K."/>
            <person name="Babar A."/>
            <person name="Rosenke K."/>
        </authorList>
    </citation>
    <scope>NUCLEOTIDE SEQUENCE [LARGE SCALE GENOMIC DNA]</scope>
    <source>
        <strain evidence="18">CBS 101.48</strain>
    </source>
</reference>
<dbReference type="SUPFAM" id="SSF47676">
    <property type="entry name" value="Conserved domain common to transcription factors TFIIS, elongin A, CRSP70"/>
    <property type="match status" value="1"/>
</dbReference>
<dbReference type="GO" id="GO:0005634">
    <property type="term" value="C:nucleus"/>
    <property type="evidence" value="ECO:0007669"/>
    <property type="project" value="UniProtKB-SubCell"/>
</dbReference>
<proteinExistence type="predicted"/>
<evidence type="ECO:0000259" key="15">
    <source>
        <dbReference type="PROSITE" id="PS50280"/>
    </source>
</evidence>
<dbReference type="InterPro" id="IPR001214">
    <property type="entry name" value="SET_dom"/>
</dbReference>
<evidence type="ECO:0000259" key="14">
    <source>
        <dbReference type="PROSITE" id="PS50020"/>
    </source>
</evidence>
<feature type="compositionally biased region" description="Low complexity" evidence="13">
    <location>
        <begin position="689"/>
        <end position="698"/>
    </location>
</feature>
<dbReference type="InterPro" id="IPR003616">
    <property type="entry name" value="Post-SET_dom"/>
</dbReference>
<comment type="catalytic activity">
    <reaction evidence="12">
        <text>L-lysyl(36)-[histone H3] + 3 S-adenosyl-L-methionine = N(6),N(6),N(6)-trimethyl-L-lysyl(36)-[histone H3] + 3 S-adenosyl-L-homocysteine + 3 H(+)</text>
        <dbReference type="Rhea" id="RHEA:60324"/>
        <dbReference type="Rhea" id="RHEA-COMP:9785"/>
        <dbReference type="Rhea" id="RHEA-COMP:15536"/>
        <dbReference type="ChEBI" id="CHEBI:15378"/>
        <dbReference type="ChEBI" id="CHEBI:29969"/>
        <dbReference type="ChEBI" id="CHEBI:57856"/>
        <dbReference type="ChEBI" id="CHEBI:59789"/>
        <dbReference type="ChEBI" id="CHEBI:61961"/>
        <dbReference type="EC" id="2.1.1.359"/>
    </reaction>
</comment>
<dbReference type="GO" id="GO:0032259">
    <property type="term" value="P:methylation"/>
    <property type="evidence" value="ECO:0007669"/>
    <property type="project" value="UniProtKB-KW"/>
</dbReference>
<evidence type="ECO:0000256" key="5">
    <source>
        <dbReference type="ARBA" id="ARBA00022603"/>
    </source>
</evidence>
<dbReference type="CDD" id="cd19172">
    <property type="entry name" value="SET_SETD2"/>
    <property type="match status" value="1"/>
</dbReference>
<dbReference type="InterPro" id="IPR036020">
    <property type="entry name" value="WW_dom_sf"/>
</dbReference>
<dbReference type="GO" id="GO:0005694">
    <property type="term" value="C:chromosome"/>
    <property type="evidence" value="ECO:0007669"/>
    <property type="project" value="UniProtKB-SubCell"/>
</dbReference>
<dbReference type="PANTHER" id="PTHR46711">
    <property type="entry name" value="HISTONE-LYSINE N-METHYLTRANSFERASE SETD2"/>
    <property type="match status" value="1"/>
</dbReference>
<dbReference type="SMART" id="SM00317">
    <property type="entry name" value="SET"/>
    <property type="match status" value="1"/>
</dbReference>
<dbReference type="InterPro" id="IPR044437">
    <property type="entry name" value="SETD2/Set2_SET"/>
</dbReference>
<feature type="region of interest" description="Disordered" evidence="13">
    <location>
        <begin position="494"/>
        <end position="522"/>
    </location>
</feature>
<dbReference type="GO" id="GO:0140955">
    <property type="term" value="F:histone H3K36 trimethyltransferase activity"/>
    <property type="evidence" value="ECO:0007669"/>
    <property type="project" value="UniProtKB-EC"/>
</dbReference>
<evidence type="ECO:0000256" key="7">
    <source>
        <dbReference type="ARBA" id="ARBA00022691"/>
    </source>
</evidence>
<feature type="compositionally biased region" description="Polar residues" evidence="13">
    <location>
        <begin position="786"/>
        <end position="795"/>
    </location>
</feature>
<evidence type="ECO:0000259" key="17">
    <source>
        <dbReference type="PROSITE" id="PS51215"/>
    </source>
</evidence>
<feature type="compositionally biased region" description="Low complexity" evidence="13">
    <location>
        <begin position="817"/>
        <end position="832"/>
    </location>
</feature>
<feature type="domain" description="SET" evidence="15">
    <location>
        <begin position="136"/>
        <end position="253"/>
    </location>
</feature>
<evidence type="ECO:0000256" key="4">
    <source>
        <dbReference type="ARBA" id="ARBA00022454"/>
    </source>
</evidence>
<dbReference type="InterPro" id="IPR035441">
    <property type="entry name" value="TFIIS/LEDGF_dom_sf"/>
</dbReference>
<feature type="compositionally biased region" description="Polar residues" evidence="13">
    <location>
        <begin position="673"/>
        <end position="682"/>
    </location>
</feature>
<dbReference type="Proteomes" id="UP000078561">
    <property type="component" value="Unassembled WGS sequence"/>
</dbReference>
<evidence type="ECO:0000256" key="11">
    <source>
        <dbReference type="ARBA" id="ARBA00030091"/>
    </source>
</evidence>
<dbReference type="InterPro" id="IPR013257">
    <property type="entry name" value="SRI"/>
</dbReference>
<feature type="region of interest" description="Disordered" evidence="13">
    <location>
        <begin position="769"/>
        <end position="799"/>
    </location>
</feature>
<dbReference type="SMART" id="SM00508">
    <property type="entry name" value="PostSET"/>
    <property type="match status" value="1"/>
</dbReference>
<dbReference type="SUPFAM" id="SSF51045">
    <property type="entry name" value="WW domain"/>
    <property type="match status" value="1"/>
</dbReference>
<dbReference type="EC" id="2.1.1.359" evidence="3"/>
<dbReference type="GO" id="GO:0006355">
    <property type="term" value="P:regulation of DNA-templated transcription"/>
    <property type="evidence" value="ECO:0007669"/>
    <property type="project" value="InterPro"/>
</dbReference>
<dbReference type="InterPro" id="IPR042294">
    <property type="entry name" value="SETD2_animal"/>
</dbReference>
<feature type="domain" description="AWS" evidence="17">
    <location>
        <begin position="78"/>
        <end position="134"/>
    </location>
</feature>
<evidence type="ECO:0000313" key="19">
    <source>
        <dbReference type="Proteomes" id="UP000078561"/>
    </source>
</evidence>
<evidence type="ECO:0000259" key="16">
    <source>
        <dbReference type="PROSITE" id="PS50868"/>
    </source>
</evidence>
<dbReference type="Gene3D" id="1.10.1740.100">
    <property type="entry name" value="Set2, Rpb1 interacting domain"/>
    <property type="match status" value="1"/>
</dbReference>
<keyword evidence="5" id="KW-0489">Methyltransferase</keyword>
<evidence type="ECO:0000256" key="12">
    <source>
        <dbReference type="ARBA" id="ARBA00047545"/>
    </source>
</evidence>
<feature type="region of interest" description="Disordered" evidence="13">
    <location>
        <begin position="282"/>
        <end position="301"/>
    </location>
</feature>
<evidence type="ECO:0000256" key="9">
    <source>
        <dbReference type="ARBA" id="ARBA00023163"/>
    </source>
</evidence>
<dbReference type="Pfam" id="PF17907">
    <property type="entry name" value="AWS"/>
    <property type="match status" value="1"/>
</dbReference>
<keyword evidence="7" id="KW-0949">S-adenosyl-L-methionine</keyword>
<feature type="domain" description="Post-SET" evidence="16">
    <location>
        <begin position="260"/>
        <end position="276"/>
    </location>
</feature>
<feature type="compositionally biased region" description="Acidic residues" evidence="13">
    <location>
        <begin position="283"/>
        <end position="293"/>
    </location>
</feature>
<dbReference type="Pfam" id="PF00397">
    <property type="entry name" value="WW"/>
    <property type="match status" value="1"/>
</dbReference>
<keyword evidence="4" id="KW-0158">Chromosome</keyword>
<evidence type="ECO:0000256" key="10">
    <source>
        <dbReference type="ARBA" id="ARBA00023242"/>
    </source>
</evidence>
<name>A0A168PC94_ABSGL</name>
<feature type="region of interest" description="Disordered" evidence="13">
    <location>
        <begin position="1"/>
        <end position="21"/>
    </location>
</feature>
<dbReference type="PROSITE" id="PS50280">
    <property type="entry name" value="SET"/>
    <property type="match status" value="1"/>
</dbReference>
<comment type="subcellular location">
    <subcellularLocation>
        <location evidence="2">Chromosome</location>
    </subcellularLocation>
    <subcellularLocation>
        <location evidence="1">Nucleus</location>
    </subcellularLocation>
</comment>
<dbReference type="InterPro" id="IPR046341">
    <property type="entry name" value="SET_dom_sf"/>
</dbReference>
<sequence>MLAKSTNGDAQYDSVYEERDYKRDLDQQLEETIVEEEESTAVDDGSYFPSATSDALATYHNISNNIYLGSANGKSIAEESMPCECKFDPRMDDDVEAACGDDDTCINRMMFMECIVDDCPCDRYCRNRRFQLRQYARVDVIRTDKKGFGLRALTDLPRNAFIMEYIGEVITNSEFLRRTRAYEMEGLKHYYFMTLKTDEIIDATKKGCMARFINHSCNPNSVTQKWVVGKTMRIGIFTKRAVKAGTELTFDYKFERYGAVAQKCYCGEPDCKGYIGGANKVADEEEEEEEEEVYTPSDVYDPTTESLLSSRHLQKQNRLKQQLLDDDDDDSELMGAVTLTQKRMLRRLHRKRESQPLHKPDQVAKFVKRMLDSKGKPKLVKRLLRTLELTNSNTSLGKECLKSFVRLHGLTMLKSWLTEWKMDDEIVEKVLCVLEELPLANRNGLEDIKMFAEVEKLTTHDNDRIGALARSLLESWRDLKSVYRIPKRAYVEPKQMGETQAGHKRRDHPMDDDSSLLPALKRPPYLSSRDYLDPDDDYYEYLTCHADLAEIQWKMDFLPMPAIPTAPRSMLESSLAYGLLPGGPAAFNMNMNMMMMAMGAAGDFDPSSLVPPTMDATMDIQSSDLVAPASVYSEDIPTGPSGSFYDIYAAAAMYDQAASAAFAAAAVTGASMGPSSSSTTIATAHLPPSSTSSSSSSTHPHIPYGENGGDPVDSYPSHIPTTTTSSTSNTPTTTTAPPLPLPRLPPNWRQATTEDGNVYYYHKITNKTQWSFPTEPPPQPQPQQQRSTPVGSSSIEGVDSARLEDVVNQAMIRKSHSPSVESISSPSSHPPSRLADTSSTNIILPSPTTKTTPGGGGFSVGLDEGELKKEVGKVVTRYLSSSSKQKALWHGDKHLFKDLARKLTHHIVERESQSNRKIGGMTTSLRGKIEKFIDLHGASFVDKLKAKRPHS</sequence>
<evidence type="ECO:0000256" key="2">
    <source>
        <dbReference type="ARBA" id="ARBA00004286"/>
    </source>
</evidence>
<dbReference type="PROSITE" id="PS01159">
    <property type="entry name" value="WW_DOMAIN_1"/>
    <property type="match status" value="1"/>
</dbReference>
<evidence type="ECO:0000256" key="3">
    <source>
        <dbReference type="ARBA" id="ARBA00012178"/>
    </source>
</evidence>
<keyword evidence="6" id="KW-0808">Transferase</keyword>
<dbReference type="InParanoid" id="A0A168PC94"/>
<dbReference type="OMA" id="HHIVERE"/>
<dbReference type="SUPFAM" id="SSF82199">
    <property type="entry name" value="SET domain"/>
    <property type="match status" value="1"/>
</dbReference>
<dbReference type="InterPro" id="IPR001202">
    <property type="entry name" value="WW_dom"/>
</dbReference>
<evidence type="ECO:0000313" key="18">
    <source>
        <dbReference type="EMBL" id="SAM02136.1"/>
    </source>
</evidence>
<dbReference type="Pfam" id="PF08236">
    <property type="entry name" value="SRI"/>
    <property type="match status" value="1"/>
</dbReference>
<dbReference type="CDD" id="cd00201">
    <property type="entry name" value="WW"/>
    <property type="match status" value="1"/>
</dbReference>
<feature type="domain" description="WW" evidence="14">
    <location>
        <begin position="742"/>
        <end position="775"/>
    </location>
</feature>
<dbReference type="Pfam" id="PF00856">
    <property type="entry name" value="SET"/>
    <property type="match status" value="1"/>
</dbReference>
<dbReference type="PROSITE" id="PS50868">
    <property type="entry name" value="POST_SET"/>
    <property type="match status" value="1"/>
</dbReference>
<gene>
    <name evidence="18" type="primary">ABSGL_07899.1 scaffold 9181</name>
</gene>
<accession>A0A168PC94</accession>
<keyword evidence="10" id="KW-0539">Nucleus</keyword>
<evidence type="ECO:0000256" key="13">
    <source>
        <dbReference type="SAM" id="MobiDB-lite"/>
    </source>
</evidence>
<dbReference type="PROSITE" id="PS50020">
    <property type="entry name" value="WW_DOMAIN_2"/>
    <property type="match status" value="1"/>
</dbReference>
<keyword evidence="19" id="KW-1185">Reference proteome</keyword>
<feature type="region of interest" description="Disordered" evidence="13">
    <location>
        <begin position="673"/>
        <end position="751"/>
    </location>
</feature>
<feature type="region of interest" description="Disordered" evidence="13">
    <location>
        <begin position="814"/>
        <end position="861"/>
    </location>
</feature>
<dbReference type="InterPro" id="IPR006560">
    <property type="entry name" value="AWS_dom"/>
</dbReference>
<dbReference type="AlphaFoldDB" id="A0A168PC94"/>
<dbReference type="Gene3D" id="2.170.270.10">
    <property type="entry name" value="SET domain"/>
    <property type="match status" value="1"/>
</dbReference>
<dbReference type="PANTHER" id="PTHR46711:SF1">
    <property type="entry name" value="HISTONE-LYSINE N-METHYLTRANSFERASE SETD2"/>
    <property type="match status" value="1"/>
</dbReference>
<dbReference type="Gene3D" id="2.20.70.10">
    <property type="match status" value="1"/>
</dbReference>
<evidence type="ECO:0000256" key="6">
    <source>
        <dbReference type="ARBA" id="ARBA00022679"/>
    </source>
</evidence>
<dbReference type="SMART" id="SM00456">
    <property type="entry name" value="WW"/>
    <property type="match status" value="1"/>
</dbReference>
<dbReference type="EMBL" id="LT553674">
    <property type="protein sequence ID" value="SAM02136.1"/>
    <property type="molecule type" value="Genomic_DNA"/>
</dbReference>
<keyword evidence="8" id="KW-0805">Transcription regulation</keyword>